<dbReference type="PROSITE" id="PS00151">
    <property type="entry name" value="ACYLPHOSPHATASE_2"/>
    <property type="match status" value="1"/>
</dbReference>
<feature type="active site" evidence="4">
    <location>
        <position position="37"/>
    </location>
</feature>
<dbReference type="InterPro" id="IPR017968">
    <property type="entry name" value="Acylphosphatase_CS"/>
</dbReference>
<dbReference type="GO" id="GO:0003998">
    <property type="term" value="F:acylphosphatase activity"/>
    <property type="evidence" value="ECO:0007669"/>
    <property type="project" value="UniProtKB-EC"/>
</dbReference>
<dbReference type="SUPFAM" id="SSF54975">
    <property type="entry name" value="Acylphosphatase/BLUF domain-like"/>
    <property type="match status" value="1"/>
</dbReference>
<dbReference type="PANTHER" id="PTHR47268:SF4">
    <property type="entry name" value="ACYLPHOSPHATASE"/>
    <property type="match status" value="1"/>
</dbReference>
<dbReference type="PANTHER" id="PTHR47268">
    <property type="entry name" value="ACYLPHOSPHATASE"/>
    <property type="match status" value="1"/>
</dbReference>
<name>A0A2H0UGE4_9BACT</name>
<organism evidence="7 8">
    <name type="scientific">Candidatus Kaiserbacteria bacterium CG10_big_fil_rev_8_21_14_0_10_47_16</name>
    <dbReference type="NCBI Taxonomy" id="1974608"/>
    <lineage>
        <taxon>Bacteria</taxon>
        <taxon>Candidatus Kaiseribacteriota</taxon>
    </lineage>
</organism>
<evidence type="ECO:0000313" key="8">
    <source>
        <dbReference type="Proteomes" id="UP000229344"/>
    </source>
</evidence>
<sequence>MFTEARCIVTGKVQAVGYRDFVTSAAKEYGFTGFVQNRKDGSVEIVVQGIPDDLKTFVEALHAGSVLAKVESVGVDWQTPKRQFTDFEVRFES</sequence>
<feature type="active site" evidence="4">
    <location>
        <position position="19"/>
    </location>
</feature>
<comment type="similarity">
    <text evidence="1 5">Belongs to the acylphosphatase family.</text>
</comment>
<comment type="caution">
    <text evidence="7">The sequence shown here is derived from an EMBL/GenBank/DDBJ whole genome shotgun (WGS) entry which is preliminary data.</text>
</comment>
<proteinExistence type="inferred from homology"/>
<dbReference type="Gene3D" id="3.30.70.100">
    <property type="match status" value="1"/>
</dbReference>
<dbReference type="Proteomes" id="UP000229344">
    <property type="component" value="Unassembled WGS sequence"/>
</dbReference>
<dbReference type="PROSITE" id="PS51160">
    <property type="entry name" value="ACYLPHOSPHATASE_3"/>
    <property type="match status" value="1"/>
</dbReference>
<dbReference type="EC" id="3.6.1.7" evidence="2 4"/>
<evidence type="ECO:0000256" key="5">
    <source>
        <dbReference type="RuleBase" id="RU004168"/>
    </source>
</evidence>
<dbReference type="InterPro" id="IPR036046">
    <property type="entry name" value="Acylphosphatase-like_dom_sf"/>
</dbReference>
<comment type="catalytic activity">
    <reaction evidence="3 4">
        <text>an acyl phosphate + H2O = a carboxylate + phosphate + H(+)</text>
        <dbReference type="Rhea" id="RHEA:14965"/>
        <dbReference type="ChEBI" id="CHEBI:15377"/>
        <dbReference type="ChEBI" id="CHEBI:15378"/>
        <dbReference type="ChEBI" id="CHEBI:29067"/>
        <dbReference type="ChEBI" id="CHEBI:43474"/>
        <dbReference type="ChEBI" id="CHEBI:59918"/>
        <dbReference type="EC" id="3.6.1.7"/>
    </reaction>
</comment>
<dbReference type="InterPro" id="IPR001792">
    <property type="entry name" value="Acylphosphatase-like_dom"/>
</dbReference>
<accession>A0A2H0UGE4</accession>
<evidence type="ECO:0000259" key="6">
    <source>
        <dbReference type="PROSITE" id="PS51160"/>
    </source>
</evidence>
<dbReference type="Pfam" id="PF00708">
    <property type="entry name" value="Acylphosphatase"/>
    <property type="match status" value="1"/>
</dbReference>
<keyword evidence="4" id="KW-0378">Hydrolase</keyword>
<feature type="domain" description="Acylphosphatase-like" evidence="6">
    <location>
        <begin position="4"/>
        <end position="91"/>
    </location>
</feature>
<dbReference type="AlphaFoldDB" id="A0A2H0UGE4"/>
<evidence type="ECO:0000313" key="7">
    <source>
        <dbReference type="EMBL" id="PIR84875.1"/>
    </source>
</evidence>
<evidence type="ECO:0000256" key="3">
    <source>
        <dbReference type="ARBA" id="ARBA00047645"/>
    </source>
</evidence>
<evidence type="ECO:0000256" key="2">
    <source>
        <dbReference type="ARBA" id="ARBA00012150"/>
    </source>
</evidence>
<protein>
    <recommendedName>
        <fullName evidence="2 4">acylphosphatase</fullName>
        <ecNumber evidence="2 4">3.6.1.7</ecNumber>
    </recommendedName>
</protein>
<evidence type="ECO:0000256" key="1">
    <source>
        <dbReference type="ARBA" id="ARBA00005614"/>
    </source>
</evidence>
<dbReference type="InterPro" id="IPR020456">
    <property type="entry name" value="Acylphosphatase"/>
</dbReference>
<reference evidence="8" key="1">
    <citation type="submission" date="2017-09" db="EMBL/GenBank/DDBJ databases">
        <title>Depth-based differentiation of microbial function through sediment-hosted aquifers and enrichment of novel symbionts in the deep terrestrial subsurface.</title>
        <authorList>
            <person name="Probst A.J."/>
            <person name="Ladd B."/>
            <person name="Jarett J.K."/>
            <person name="Geller-Mcgrath D.E."/>
            <person name="Sieber C.M.K."/>
            <person name="Emerson J.B."/>
            <person name="Anantharaman K."/>
            <person name="Thomas B.C."/>
            <person name="Malmstrom R."/>
            <person name="Stieglmeier M."/>
            <person name="Klingl A."/>
            <person name="Woyke T."/>
            <person name="Ryan C.M."/>
            <person name="Banfield J.F."/>
        </authorList>
    </citation>
    <scope>NUCLEOTIDE SEQUENCE [LARGE SCALE GENOMIC DNA]</scope>
</reference>
<gene>
    <name evidence="7" type="ORF">COU16_00625</name>
</gene>
<evidence type="ECO:0000256" key="4">
    <source>
        <dbReference type="PROSITE-ProRule" id="PRU00520"/>
    </source>
</evidence>
<dbReference type="EMBL" id="PFBI01000003">
    <property type="protein sequence ID" value="PIR84875.1"/>
    <property type="molecule type" value="Genomic_DNA"/>
</dbReference>